<sequence>MMLTSSNALSALALFLVSAQALEWGTYACMKSSGDMTKLGSSPYQSPGLCQSLCEKEKGYFLALQDEDCWCGNQPPAFGSMGGSCDTVCPGYPSDKCGGDGSYSVWELEEDYSNPSLESNTATVTTTAMTSSSASSSSSSSSSSSFSSSSLSSADSAVVTSSSATVASSSGATPLATTTPVAQAVHTNAASRPSRFLFF</sequence>
<reference evidence="3 4" key="1">
    <citation type="submission" date="2018-02" db="EMBL/GenBank/DDBJ databases">
        <title>The genomes of Aspergillus section Nigri reveals drivers in fungal speciation.</title>
        <authorList>
            <consortium name="DOE Joint Genome Institute"/>
            <person name="Vesth T.C."/>
            <person name="Nybo J."/>
            <person name="Theobald S."/>
            <person name="Brandl J."/>
            <person name="Frisvad J.C."/>
            <person name="Nielsen K.F."/>
            <person name="Lyhne E.K."/>
            <person name="Kogle M.E."/>
            <person name="Kuo A."/>
            <person name="Riley R."/>
            <person name="Clum A."/>
            <person name="Nolan M."/>
            <person name="Lipzen A."/>
            <person name="Salamov A."/>
            <person name="Henrissat B."/>
            <person name="Wiebenga A."/>
            <person name="De vries R.P."/>
            <person name="Grigoriev I.V."/>
            <person name="Mortensen U.H."/>
            <person name="Andersen M.R."/>
            <person name="Baker S.E."/>
        </authorList>
    </citation>
    <scope>NUCLEOTIDE SEQUENCE [LARGE SCALE GENOMIC DNA]</scope>
    <source>
        <strain evidence="3 4">CBS 114.51</strain>
    </source>
</reference>
<feature type="domain" description="WSC" evidence="2">
    <location>
        <begin position="23"/>
        <end position="109"/>
    </location>
</feature>
<proteinExistence type="predicted"/>
<dbReference type="Pfam" id="PF01822">
    <property type="entry name" value="WSC"/>
    <property type="match status" value="1"/>
</dbReference>
<dbReference type="AlphaFoldDB" id="A0A8T8X1N1"/>
<dbReference type="SMART" id="SM00321">
    <property type="entry name" value="WSC"/>
    <property type="match status" value="1"/>
</dbReference>
<dbReference type="InterPro" id="IPR002889">
    <property type="entry name" value="WSC_carb-bd"/>
</dbReference>
<protein>
    <recommendedName>
        <fullName evidence="2">WSC domain-containing protein</fullName>
    </recommendedName>
</protein>
<dbReference type="GeneID" id="37180845"/>
<gene>
    <name evidence="3" type="ORF">BO86DRAFT_456220</name>
</gene>
<keyword evidence="1" id="KW-0732">Signal</keyword>
<dbReference type="Proteomes" id="UP000249497">
    <property type="component" value="Unassembled WGS sequence"/>
</dbReference>
<accession>A0A8T8X1N1</accession>
<evidence type="ECO:0000259" key="2">
    <source>
        <dbReference type="PROSITE" id="PS51212"/>
    </source>
</evidence>
<dbReference type="PROSITE" id="PS51212">
    <property type="entry name" value="WSC"/>
    <property type="match status" value="1"/>
</dbReference>
<name>A0A8T8X1N1_ASPJA</name>
<feature type="chain" id="PRO_5035839494" description="WSC domain-containing protein" evidence="1">
    <location>
        <begin position="22"/>
        <end position="199"/>
    </location>
</feature>
<evidence type="ECO:0000313" key="3">
    <source>
        <dbReference type="EMBL" id="RAH81965.1"/>
    </source>
</evidence>
<feature type="signal peptide" evidence="1">
    <location>
        <begin position="1"/>
        <end position="21"/>
    </location>
</feature>
<organism evidence="3 4">
    <name type="scientific">Aspergillus japonicus CBS 114.51</name>
    <dbReference type="NCBI Taxonomy" id="1448312"/>
    <lineage>
        <taxon>Eukaryota</taxon>
        <taxon>Fungi</taxon>
        <taxon>Dikarya</taxon>
        <taxon>Ascomycota</taxon>
        <taxon>Pezizomycotina</taxon>
        <taxon>Eurotiomycetes</taxon>
        <taxon>Eurotiomycetidae</taxon>
        <taxon>Eurotiales</taxon>
        <taxon>Aspergillaceae</taxon>
        <taxon>Aspergillus</taxon>
        <taxon>Aspergillus subgen. Circumdati</taxon>
    </lineage>
</organism>
<dbReference type="EMBL" id="KZ824792">
    <property type="protein sequence ID" value="RAH81965.1"/>
    <property type="molecule type" value="Genomic_DNA"/>
</dbReference>
<dbReference type="RefSeq" id="XP_025527859.1">
    <property type="nucleotide sequence ID" value="XM_025677152.1"/>
</dbReference>
<evidence type="ECO:0000256" key="1">
    <source>
        <dbReference type="SAM" id="SignalP"/>
    </source>
</evidence>
<dbReference type="OrthoDB" id="2019572at2759"/>
<keyword evidence="4" id="KW-1185">Reference proteome</keyword>
<evidence type="ECO:0000313" key="4">
    <source>
        <dbReference type="Proteomes" id="UP000249497"/>
    </source>
</evidence>